<evidence type="ECO:0000256" key="1">
    <source>
        <dbReference type="ARBA" id="ARBA00001971"/>
    </source>
</evidence>
<keyword evidence="16" id="KW-0732">Signal</keyword>
<evidence type="ECO:0000256" key="6">
    <source>
        <dbReference type="ARBA" id="ARBA00022617"/>
    </source>
</evidence>
<proteinExistence type="inferred from homology"/>
<dbReference type="GO" id="GO:0005506">
    <property type="term" value="F:iron ion binding"/>
    <property type="evidence" value="ECO:0007669"/>
    <property type="project" value="InterPro"/>
</dbReference>
<dbReference type="InterPro" id="IPR036396">
    <property type="entry name" value="Cyt_P450_sf"/>
</dbReference>
<evidence type="ECO:0000256" key="8">
    <source>
        <dbReference type="ARBA" id="ARBA00022824"/>
    </source>
</evidence>
<dbReference type="GO" id="GO:0020037">
    <property type="term" value="F:heme binding"/>
    <property type="evidence" value="ECO:0007669"/>
    <property type="project" value="InterPro"/>
</dbReference>
<evidence type="ECO:0000256" key="11">
    <source>
        <dbReference type="ARBA" id="ARBA00023004"/>
    </source>
</evidence>
<dbReference type="GO" id="GO:0008395">
    <property type="term" value="F:steroid hydroxylase activity"/>
    <property type="evidence" value="ECO:0007669"/>
    <property type="project" value="TreeGrafter"/>
</dbReference>
<keyword evidence="13" id="KW-0472">Membrane</keyword>
<evidence type="ECO:0000256" key="13">
    <source>
        <dbReference type="ARBA" id="ARBA00023136"/>
    </source>
</evidence>
<evidence type="ECO:0000256" key="5">
    <source>
        <dbReference type="ARBA" id="ARBA00010617"/>
    </source>
</evidence>
<comment type="function">
    <text evidence="2">May be involved in the metabolism of insect hormones and in the breakdown of synthetic insecticides.</text>
</comment>
<dbReference type="PRINTS" id="PR00463">
    <property type="entry name" value="EP450I"/>
</dbReference>
<comment type="subcellular location">
    <subcellularLocation>
        <location evidence="4">Endoplasmic reticulum membrane</location>
        <topology evidence="4">Peripheral membrane protein</topology>
    </subcellularLocation>
    <subcellularLocation>
        <location evidence="3">Microsome membrane</location>
        <topology evidence="3">Peripheral membrane protein</topology>
    </subcellularLocation>
</comment>
<dbReference type="STRING" id="6689.A0A423TTS3"/>
<feature type="binding site" description="axial binding residue" evidence="14">
    <location>
        <position position="417"/>
    </location>
    <ligand>
        <name>heme</name>
        <dbReference type="ChEBI" id="CHEBI:30413"/>
    </ligand>
    <ligandPart>
        <name>Fe</name>
        <dbReference type="ChEBI" id="CHEBI:18248"/>
    </ligandPart>
</feature>
<dbReference type="InterPro" id="IPR001128">
    <property type="entry name" value="Cyt_P450"/>
</dbReference>
<evidence type="ECO:0000256" key="14">
    <source>
        <dbReference type="PIRSR" id="PIRSR602401-1"/>
    </source>
</evidence>
<accession>A0A423TTS3</accession>
<evidence type="ECO:0000256" key="16">
    <source>
        <dbReference type="SAM" id="SignalP"/>
    </source>
</evidence>
<evidence type="ECO:0000256" key="10">
    <source>
        <dbReference type="ARBA" id="ARBA00023002"/>
    </source>
</evidence>
<dbReference type="Pfam" id="PF00067">
    <property type="entry name" value="p450"/>
    <property type="match status" value="1"/>
</dbReference>
<keyword evidence="12 15" id="KW-0503">Monooxygenase</keyword>
<sequence>MIVEILLFAVAVFLLHYWMSRPRGMPPGPLVIPYLGSRLVFTVSQVQAMHKIYGDIFNNKLIKEALAKVDFADRPRLEVAHFLTDGQEAGVIMSNGQRWQNARRFLLRNLRDLGMGKTYLEESILEEARALVKDFSSHAGTPCHVPESLNVAVLNIIWQLVANKRYDFHDKKVLEPIAILRSIDSSSLATLIEFFPSVKKLLPGFLKEKFFAGQMKKLKDSIVDLLKDTIDSHRATLNPANPRDVIDEYLIAMDEKSEIAEYFSELDLMRTIFDLFAAGFDTTANTLRWVFLYMARFPEVQRRIQQQIDEVVPRDTLPSYQHKSRLPLLEAMIQEVLRASSMVHNGVQRAAQTDTYLAGYLIPKGSWVFGCSGMCHSDSRYWDQPQEFRPERFLDQEGRVKTPEGGFIPFGTGRRSCLGEALSRMECTSSRQPFCRTSLSLLQRASRSTLKPAPSNHLHAWLKNKILSSASESDNLLDVASC</sequence>
<dbReference type="FunFam" id="1.10.630.10:FF:000238">
    <property type="entry name" value="Cytochrome P450 2A6"/>
    <property type="match status" value="1"/>
</dbReference>
<dbReference type="PANTHER" id="PTHR24300">
    <property type="entry name" value="CYTOCHROME P450 508A4-RELATED"/>
    <property type="match status" value="1"/>
</dbReference>
<dbReference type="AlphaFoldDB" id="A0A423TTS3"/>
<reference evidence="17 18" key="2">
    <citation type="submission" date="2019-01" db="EMBL/GenBank/DDBJ databases">
        <title>The decoding of complex shrimp genome reveals the adaptation for benthos swimmer, frequently molting mechanism and breeding impact on genome.</title>
        <authorList>
            <person name="Sun Y."/>
            <person name="Gao Y."/>
            <person name="Yu Y."/>
        </authorList>
    </citation>
    <scope>NUCLEOTIDE SEQUENCE [LARGE SCALE GENOMIC DNA]</scope>
    <source>
        <tissue evidence="17">Muscle</tissue>
    </source>
</reference>
<dbReference type="Proteomes" id="UP000283509">
    <property type="component" value="Unassembled WGS sequence"/>
</dbReference>
<keyword evidence="11 14" id="KW-0408">Iron</keyword>
<evidence type="ECO:0000256" key="2">
    <source>
        <dbReference type="ARBA" id="ARBA00003690"/>
    </source>
</evidence>
<protein>
    <submittedName>
        <fullName evidence="17">Cytochrome P450 2L1</fullName>
    </submittedName>
</protein>
<dbReference type="PRINTS" id="PR00385">
    <property type="entry name" value="P450"/>
</dbReference>
<dbReference type="SUPFAM" id="SSF48264">
    <property type="entry name" value="Cytochrome P450"/>
    <property type="match status" value="1"/>
</dbReference>
<keyword evidence="8" id="KW-0256">Endoplasmic reticulum</keyword>
<dbReference type="Gene3D" id="1.10.630.10">
    <property type="entry name" value="Cytochrome P450"/>
    <property type="match status" value="1"/>
</dbReference>
<feature type="chain" id="PRO_5019375312" evidence="16">
    <location>
        <begin position="25"/>
        <end position="482"/>
    </location>
</feature>
<evidence type="ECO:0000256" key="9">
    <source>
        <dbReference type="ARBA" id="ARBA00022848"/>
    </source>
</evidence>
<evidence type="ECO:0000256" key="12">
    <source>
        <dbReference type="ARBA" id="ARBA00023033"/>
    </source>
</evidence>
<dbReference type="PROSITE" id="PS00086">
    <property type="entry name" value="CYTOCHROME_P450"/>
    <property type="match status" value="1"/>
</dbReference>
<dbReference type="GO" id="GO:0006805">
    <property type="term" value="P:xenobiotic metabolic process"/>
    <property type="evidence" value="ECO:0007669"/>
    <property type="project" value="TreeGrafter"/>
</dbReference>
<dbReference type="PANTHER" id="PTHR24300:SF397">
    <property type="entry name" value="CYTOCHROME P450 2U1"/>
    <property type="match status" value="1"/>
</dbReference>
<dbReference type="InterPro" id="IPR050182">
    <property type="entry name" value="Cytochrome_P450_fam2"/>
</dbReference>
<dbReference type="OrthoDB" id="6367128at2759"/>
<evidence type="ECO:0000313" key="17">
    <source>
        <dbReference type="EMBL" id="ROT79832.1"/>
    </source>
</evidence>
<name>A0A423TTS3_PENVA</name>
<dbReference type="GO" id="GO:0006082">
    <property type="term" value="P:organic acid metabolic process"/>
    <property type="evidence" value="ECO:0007669"/>
    <property type="project" value="TreeGrafter"/>
</dbReference>
<reference evidence="17 18" key="1">
    <citation type="submission" date="2018-04" db="EMBL/GenBank/DDBJ databases">
        <authorList>
            <person name="Zhang X."/>
            <person name="Yuan J."/>
            <person name="Li F."/>
            <person name="Xiang J."/>
        </authorList>
    </citation>
    <scope>NUCLEOTIDE SEQUENCE [LARGE SCALE GENOMIC DNA]</scope>
    <source>
        <tissue evidence="17">Muscle</tissue>
    </source>
</reference>
<evidence type="ECO:0000313" key="18">
    <source>
        <dbReference type="Proteomes" id="UP000283509"/>
    </source>
</evidence>
<feature type="signal peptide" evidence="16">
    <location>
        <begin position="1"/>
        <end position="24"/>
    </location>
</feature>
<comment type="caution">
    <text evidence="17">The sequence shown here is derived from an EMBL/GenBank/DDBJ whole genome shotgun (WGS) entry which is preliminary data.</text>
</comment>
<evidence type="ECO:0000256" key="7">
    <source>
        <dbReference type="ARBA" id="ARBA00022723"/>
    </source>
</evidence>
<evidence type="ECO:0000256" key="4">
    <source>
        <dbReference type="ARBA" id="ARBA00004406"/>
    </source>
</evidence>
<keyword evidence="7 14" id="KW-0479">Metal-binding</keyword>
<comment type="cofactor">
    <cofactor evidence="1 14">
        <name>heme</name>
        <dbReference type="ChEBI" id="CHEBI:30413"/>
    </cofactor>
</comment>
<evidence type="ECO:0000256" key="3">
    <source>
        <dbReference type="ARBA" id="ARBA00004174"/>
    </source>
</evidence>
<dbReference type="GO" id="GO:0005789">
    <property type="term" value="C:endoplasmic reticulum membrane"/>
    <property type="evidence" value="ECO:0007669"/>
    <property type="project" value="UniProtKB-SubCell"/>
</dbReference>
<dbReference type="InterPro" id="IPR002401">
    <property type="entry name" value="Cyt_P450_E_grp-I"/>
</dbReference>
<keyword evidence="9" id="KW-0492">Microsome</keyword>
<keyword evidence="10 15" id="KW-0560">Oxidoreductase</keyword>
<keyword evidence="18" id="KW-1185">Reference proteome</keyword>
<comment type="similarity">
    <text evidence="5 15">Belongs to the cytochrome P450 family.</text>
</comment>
<dbReference type="InterPro" id="IPR017972">
    <property type="entry name" value="Cyt_P450_CS"/>
</dbReference>
<evidence type="ECO:0000256" key="15">
    <source>
        <dbReference type="RuleBase" id="RU000461"/>
    </source>
</evidence>
<dbReference type="GO" id="GO:0016712">
    <property type="term" value="F:oxidoreductase activity, acting on paired donors, with incorporation or reduction of molecular oxygen, reduced flavin or flavoprotein as one donor, and incorporation of one atom of oxygen"/>
    <property type="evidence" value="ECO:0007669"/>
    <property type="project" value="TreeGrafter"/>
</dbReference>
<keyword evidence="6 14" id="KW-0349">Heme</keyword>
<organism evidence="17 18">
    <name type="scientific">Penaeus vannamei</name>
    <name type="common">Whiteleg shrimp</name>
    <name type="synonym">Litopenaeus vannamei</name>
    <dbReference type="NCBI Taxonomy" id="6689"/>
    <lineage>
        <taxon>Eukaryota</taxon>
        <taxon>Metazoa</taxon>
        <taxon>Ecdysozoa</taxon>
        <taxon>Arthropoda</taxon>
        <taxon>Crustacea</taxon>
        <taxon>Multicrustacea</taxon>
        <taxon>Malacostraca</taxon>
        <taxon>Eumalacostraca</taxon>
        <taxon>Eucarida</taxon>
        <taxon>Decapoda</taxon>
        <taxon>Dendrobranchiata</taxon>
        <taxon>Penaeoidea</taxon>
        <taxon>Penaeidae</taxon>
        <taxon>Penaeus</taxon>
    </lineage>
</organism>
<dbReference type="EMBL" id="QCYY01001185">
    <property type="protein sequence ID" value="ROT79832.1"/>
    <property type="molecule type" value="Genomic_DNA"/>
</dbReference>
<gene>
    <name evidence="17" type="ORF">C7M84_001456</name>
</gene>